<keyword evidence="1" id="KW-0472">Membrane</keyword>
<sequence length="382" mass="41667">MAGLDASEILANLMSDLGPLLALFGGPVIQQFLSTSLGWADNILLATGPIGIITIIVSAIRISGSKPEKVLIGRYARVAPMRFRTHPSQFIVITLCRAREERSSAEKELLSSTSDEVCELWTGQEIVRTKGQRPAGMGTLVITKHGHVMSIAAALERGCFSFEEQAEEAHKDVSDAAPNLTLNFTGSKNLTRDTWILAAISLAVQIVAVVVTGVREWHPDDTASHDSQPSLYGFPCYLVGTVSLFLGILGCGRVIEAATTELKLRPSAEQRNEVAVVRLQQSCTVGDQRFQSFAIFNPFNNPNIHISRWARDGGEYRYGRSGTVSSQALFFGLQTLHWSSTLGHLLVIVVVTALRAVARIHLVLVPPNFRIPKTDEIAWLAL</sequence>
<keyword evidence="3" id="KW-1185">Reference proteome</keyword>
<feature type="transmembrane region" description="Helical" evidence="1">
    <location>
        <begin position="43"/>
        <end position="64"/>
    </location>
</feature>
<name>A0AAN6VF13_9PEZI</name>
<feature type="non-terminal residue" evidence="2">
    <location>
        <position position="382"/>
    </location>
</feature>
<accession>A0AAN6VF13</accession>
<reference evidence="2" key="2">
    <citation type="submission" date="2023-05" db="EMBL/GenBank/DDBJ databases">
        <authorList>
            <consortium name="Lawrence Berkeley National Laboratory"/>
            <person name="Steindorff A."/>
            <person name="Hensen N."/>
            <person name="Bonometti L."/>
            <person name="Westerberg I."/>
            <person name="Brannstrom I.O."/>
            <person name="Guillou S."/>
            <person name="Cros-Aarteil S."/>
            <person name="Calhoun S."/>
            <person name="Haridas S."/>
            <person name="Kuo A."/>
            <person name="Mondo S."/>
            <person name="Pangilinan J."/>
            <person name="Riley R."/>
            <person name="Labutti K."/>
            <person name="Andreopoulos B."/>
            <person name="Lipzen A."/>
            <person name="Chen C."/>
            <person name="Yanf M."/>
            <person name="Daum C."/>
            <person name="Ng V."/>
            <person name="Clum A."/>
            <person name="Ohm R."/>
            <person name="Martin F."/>
            <person name="Silar P."/>
            <person name="Natvig D."/>
            <person name="Lalanne C."/>
            <person name="Gautier V."/>
            <person name="Ament-Velasquez S.L."/>
            <person name="Kruys A."/>
            <person name="Hutchinson M.I."/>
            <person name="Powell A.J."/>
            <person name="Barry K."/>
            <person name="Miller A.N."/>
            <person name="Grigoriev I.V."/>
            <person name="Debuchy R."/>
            <person name="Gladieux P."/>
            <person name="Thoren M.H."/>
            <person name="Johannesson H."/>
        </authorList>
    </citation>
    <scope>NUCLEOTIDE SEQUENCE</scope>
    <source>
        <strain evidence="2">CBS 538.74</strain>
    </source>
</reference>
<dbReference type="AlphaFoldDB" id="A0AAN6VF13"/>
<proteinExistence type="predicted"/>
<keyword evidence="1" id="KW-0812">Transmembrane</keyword>
<dbReference type="Proteomes" id="UP001302745">
    <property type="component" value="Unassembled WGS sequence"/>
</dbReference>
<reference evidence="2" key="1">
    <citation type="journal article" date="2023" name="Mol. Phylogenet. Evol.">
        <title>Genome-scale phylogeny and comparative genomics of the fungal order Sordariales.</title>
        <authorList>
            <person name="Hensen N."/>
            <person name="Bonometti L."/>
            <person name="Westerberg I."/>
            <person name="Brannstrom I.O."/>
            <person name="Guillou S."/>
            <person name="Cros-Aarteil S."/>
            <person name="Calhoun S."/>
            <person name="Haridas S."/>
            <person name="Kuo A."/>
            <person name="Mondo S."/>
            <person name="Pangilinan J."/>
            <person name="Riley R."/>
            <person name="LaButti K."/>
            <person name="Andreopoulos B."/>
            <person name="Lipzen A."/>
            <person name="Chen C."/>
            <person name="Yan M."/>
            <person name="Daum C."/>
            <person name="Ng V."/>
            <person name="Clum A."/>
            <person name="Steindorff A."/>
            <person name="Ohm R.A."/>
            <person name="Martin F."/>
            <person name="Silar P."/>
            <person name="Natvig D.O."/>
            <person name="Lalanne C."/>
            <person name="Gautier V."/>
            <person name="Ament-Velasquez S.L."/>
            <person name="Kruys A."/>
            <person name="Hutchinson M.I."/>
            <person name="Powell A.J."/>
            <person name="Barry K."/>
            <person name="Miller A.N."/>
            <person name="Grigoriev I.V."/>
            <person name="Debuchy R."/>
            <person name="Gladieux P."/>
            <person name="Hiltunen Thoren M."/>
            <person name="Johannesson H."/>
        </authorList>
    </citation>
    <scope>NUCLEOTIDE SEQUENCE</scope>
    <source>
        <strain evidence="2">CBS 538.74</strain>
    </source>
</reference>
<evidence type="ECO:0000313" key="3">
    <source>
        <dbReference type="Proteomes" id="UP001302745"/>
    </source>
</evidence>
<evidence type="ECO:0000256" key="1">
    <source>
        <dbReference type="SAM" id="Phobius"/>
    </source>
</evidence>
<organism evidence="2 3">
    <name type="scientific">Chaetomidium leptoderma</name>
    <dbReference type="NCBI Taxonomy" id="669021"/>
    <lineage>
        <taxon>Eukaryota</taxon>
        <taxon>Fungi</taxon>
        <taxon>Dikarya</taxon>
        <taxon>Ascomycota</taxon>
        <taxon>Pezizomycotina</taxon>
        <taxon>Sordariomycetes</taxon>
        <taxon>Sordariomycetidae</taxon>
        <taxon>Sordariales</taxon>
        <taxon>Chaetomiaceae</taxon>
        <taxon>Chaetomidium</taxon>
    </lineage>
</organism>
<protein>
    <submittedName>
        <fullName evidence="2">Uncharacterized protein</fullName>
    </submittedName>
</protein>
<feature type="transmembrane region" description="Helical" evidence="1">
    <location>
        <begin position="232"/>
        <end position="255"/>
    </location>
</feature>
<keyword evidence="1" id="KW-1133">Transmembrane helix</keyword>
<dbReference type="EMBL" id="MU857173">
    <property type="protein sequence ID" value="KAK4149325.1"/>
    <property type="molecule type" value="Genomic_DNA"/>
</dbReference>
<comment type="caution">
    <text evidence="2">The sequence shown here is derived from an EMBL/GenBank/DDBJ whole genome shotgun (WGS) entry which is preliminary data.</text>
</comment>
<gene>
    <name evidence="2" type="ORF">C8A00DRAFT_18972</name>
</gene>
<feature type="transmembrane region" description="Helical" evidence="1">
    <location>
        <begin position="194"/>
        <end position="212"/>
    </location>
</feature>
<evidence type="ECO:0000313" key="2">
    <source>
        <dbReference type="EMBL" id="KAK4149325.1"/>
    </source>
</evidence>